<proteinExistence type="predicted"/>
<name>A0A0L0W0K6_9BASI</name>
<organism evidence="2 3">
    <name type="scientific">Puccinia striiformis f. sp. tritici PST-78</name>
    <dbReference type="NCBI Taxonomy" id="1165861"/>
    <lineage>
        <taxon>Eukaryota</taxon>
        <taxon>Fungi</taxon>
        <taxon>Dikarya</taxon>
        <taxon>Basidiomycota</taxon>
        <taxon>Pucciniomycotina</taxon>
        <taxon>Pucciniomycetes</taxon>
        <taxon>Pucciniales</taxon>
        <taxon>Pucciniaceae</taxon>
        <taxon>Puccinia</taxon>
    </lineage>
</organism>
<evidence type="ECO:0000313" key="2">
    <source>
        <dbReference type="EMBL" id="KNF05048.1"/>
    </source>
</evidence>
<reference evidence="3" key="1">
    <citation type="submission" date="2014-03" db="EMBL/GenBank/DDBJ databases">
        <title>The Genome Sequence of Puccinia striiformis f. sp. tritici PST-78.</title>
        <authorList>
            <consortium name="The Broad Institute Genome Sequencing Platform"/>
            <person name="Cuomo C."/>
            <person name="Hulbert S."/>
            <person name="Chen X."/>
            <person name="Walker B."/>
            <person name="Young S.K."/>
            <person name="Zeng Q."/>
            <person name="Gargeya S."/>
            <person name="Fitzgerald M."/>
            <person name="Haas B."/>
            <person name="Abouelleil A."/>
            <person name="Alvarado L."/>
            <person name="Arachchi H.M."/>
            <person name="Berlin A.M."/>
            <person name="Chapman S.B."/>
            <person name="Goldberg J."/>
            <person name="Griggs A."/>
            <person name="Gujja S."/>
            <person name="Hansen M."/>
            <person name="Howarth C."/>
            <person name="Imamovic A."/>
            <person name="Larimer J."/>
            <person name="McCowan C."/>
            <person name="Montmayeur A."/>
            <person name="Murphy C."/>
            <person name="Neiman D."/>
            <person name="Pearson M."/>
            <person name="Priest M."/>
            <person name="Roberts A."/>
            <person name="Saif S."/>
            <person name="Shea T."/>
            <person name="Sisk P."/>
            <person name="Sykes S."/>
            <person name="Wortman J."/>
            <person name="Nusbaum C."/>
            <person name="Birren B."/>
        </authorList>
    </citation>
    <scope>NUCLEOTIDE SEQUENCE [LARGE SCALE GENOMIC DNA]</scope>
    <source>
        <strain evidence="3">race PST-78</strain>
    </source>
</reference>
<gene>
    <name evidence="2" type="ORF">PSTG_01677</name>
</gene>
<evidence type="ECO:0000256" key="1">
    <source>
        <dbReference type="SAM" id="MobiDB-lite"/>
    </source>
</evidence>
<dbReference type="AlphaFoldDB" id="A0A0L0W0K6"/>
<dbReference type="Proteomes" id="UP000054564">
    <property type="component" value="Unassembled WGS sequence"/>
</dbReference>
<protein>
    <submittedName>
        <fullName evidence="2">Uncharacterized protein</fullName>
    </submittedName>
</protein>
<dbReference type="EMBL" id="AJIL01000009">
    <property type="protein sequence ID" value="KNF05048.1"/>
    <property type="molecule type" value="Genomic_DNA"/>
</dbReference>
<sequence>MSSSTPVFYKSGCESGRLTPTPFSPGEQAHYIGELGLRQVIHVNKVGELKRRLNLRLGSVNQVGSAVSQAEPLSLNKHGRVSCMSFFTLIRRDNTIQQSNFVQGKTVNSTVFPHNQSVENHVKVTRRHLRAAVNPSHDAALRSTGPGASGPLGSGTGHVPSFVYSLSRDPLEDPLALAGKLLWRPFGSSADVKHALHSATPMPGEIQFLAANGTKTHHCTNKRSGNEVDPSISRVSRPQVAPKLTQPPVPVASDSTTSSDIVPIPDLELSLWEGTTIDCALPKTVLLEPHDKAGNALSHCINPWLARFLARPRIEDLLAESLAPSQGHIIGDIWDSNLWKTLKTTDGK</sequence>
<evidence type="ECO:0000313" key="3">
    <source>
        <dbReference type="Proteomes" id="UP000054564"/>
    </source>
</evidence>
<accession>A0A0L0W0K6</accession>
<feature type="region of interest" description="Disordered" evidence="1">
    <location>
        <begin position="216"/>
        <end position="257"/>
    </location>
</feature>
<comment type="caution">
    <text evidence="2">The sequence shown here is derived from an EMBL/GenBank/DDBJ whole genome shotgun (WGS) entry which is preliminary data.</text>
</comment>
<keyword evidence="3" id="KW-1185">Reference proteome</keyword>
<dbReference type="OrthoDB" id="3253623at2759"/>